<dbReference type="InterPro" id="IPR016181">
    <property type="entry name" value="Acyl_CoA_acyltransferase"/>
</dbReference>
<dbReference type="PANTHER" id="PTHR43877:SF2">
    <property type="entry name" value="AMINOALKYLPHOSPHONATE N-ACETYLTRANSFERASE-RELATED"/>
    <property type="match status" value="1"/>
</dbReference>
<dbReference type="PANTHER" id="PTHR43877">
    <property type="entry name" value="AMINOALKYLPHOSPHONATE N-ACETYLTRANSFERASE-RELATED-RELATED"/>
    <property type="match status" value="1"/>
</dbReference>
<dbReference type="CDD" id="cd04301">
    <property type="entry name" value="NAT_SF"/>
    <property type="match status" value="1"/>
</dbReference>
<dbReference type="PROSITE" id="PS51186">
    <property type="entry name" value="GNAT"/>
    <property type="match status" value="1"/>
</dbReference>
<accession>A0ABV4J770</accession>
<evidence type="ECO:0000256" key="2">
    <source>
        <dbReference type="ARBA" id="ARBA00023315"/>
    </source>
</evidence>
<dbReference type="RefSeq" id="WP_371241911.1">
    <property type="nucleotide sequence ID" value="NZ_JAHWZY010000031.1"/>
</dbReference>
<evidence type="ECO:0000313" key="5">
    <source>
        <dbReference type="Proteomes" id="UP001567537"/>
    </source>
</evidence>
<dbReference type="EMBL" id="JAHWZY010000031">
    <property type="protein sequence ID" value="MEZ3181857.1"/>
    <property type="molecule type" value="Genomic_DNA"/>
</dbReference>
<comment type="caution">
    <text evidence="4">The sequence shown here is derived from an EMBL/GenBank/DDBJ whole genome shotgun (WGS) entry which is preliminary data.</text>
</comment>
<feature type="domain" description="N-acetyltransferase" evidence="3">
    <location>
        <begin position="16"/>
        <end position="166"/>
    </location>
</feature>
<dbReference type="Pfam" id="PF00583">
    <property type="entry name" value="Acetyltransf_1"/>
    <property type="match status" value="1"/>
</dbReference>
<dbReference type="InterPro" id="IPR000182">
    <property type="entry name" value="GNAT_dom"/>
</dbReference>
<name>A0ABV4J770_9ACTN</name>
<evidence type="ECO:0000256" key="1">
    <source>
        <dbReference type="ARBA" id="ARBA00022679"/>
    </source>
</evidence>
<gene>
    <name evidence="4" type="ORF">KYY02_25245</name>
</gene>
<evidence type="ECO:0000313" key="4">
    <source>
        <dbReference type="EMBL" id="MEZ3181857.1"/>
    </source>
</evidence>
<dbReference type="Proteomes" id="UP001567537">
    <property type="component" value="Unassembled WGS sequence"/>
</dbReference>
<protein>
    <submittedName>
        <fullName evidence="4">GNAT family N-acetyltransferase</fullName>
    </submittedName>
</protein>
<reference evidence="4 5" key="1">
    <citation type="journal article" date="2021" name="Res Sq">
        <title>Streptomyces Pimoensis sp. nov., Isolated From the Taklimakan Desert in Xinjiang, China.</title>
        <authorList>
            <person name="Zhang P."/>
            <person name="Luo X."/>
            <person name="Luo X."/>
            <person name="Liu Z."/>
            <person name="Xia Z."/>
            <person name="Wan C."/>
            <person name="zhang L."/>
        </authorList>
    </citation>
    <scope>NUCLEOTIDE SEQUENCE [LARGE SCALE GENOMIC DNA]</scope>
    <source>
        <strain evidence="4 5">TRM75549</strain>
    </source>
</reference>
<keyword evidence="5" id="KW-1185">Reference proteome</keyword>
<organism evidence="4 5">
    <name type="scientific">Streptomyces pimonensis</name>
    <dbReference type="NCBI Taxonomy" id="2860288"/>
    <lineage>
        <taxon>Bacteria</taxon>
        <taxon>Bacillati</taxon>
        <taxon>Actinomycetota</taxon>
        <taxon>Actinomycetes</taxon>
        <taxon>Kitasatosporales</taxon>
        <taxon>Streptomycetaceae</taxon>
        <taxon>Streptomyces</taxon>
    </lineage>
</organism>
<dbReference type="Gene3D" id="3.40.630.30">
    <property type="match status" value="1"/>
</dbReference>
<sequence length="183" mass="20218">MTHTARPGLRSAWTTTPASYDDPGVQQLLLGLHDEQRSIYGFADDPADTPVFQFAPPCGLFLLVQDEHGNALGCGGWRFLDPRTAEIKRMYVRPEARAQSLGREILLRLEADAKRRGATCTQLETGVANTAALALYRAQGYMPITSYRPDRNPDVNRALRKDLRARVAAQSSNSNSRSKTTGQ</sequence>
<proteinExistence type="predicted"/>
<dbReference type="SUPFAM" id="SSF55729">
    <property type="entry name" value="Acyl-CoA N-acyltransferases (Nat)"/>
    <property type="match status" value="1"/>
</dbReference>
<evidence type="ECO:0000259" key="3">
    <source>
        <dbReference type="PROSITE" id="PS51186"/>
    </source>
</evidence>
<keyword evidence="1" id="KW-0808">Transferase</keyword>
<keyword evidence="2" id="KW-0012">Acyltransferase</keyword>
<dbReference type="InterPro" id="IPR050832">
    <property type="entry name" value="Bact_Acetyltransf"/>
</dbReference>